<gene>
    <name evidence="3" type="ORF">SVUK_LOCUS20253</name>
</gene>
<proteinExistence type="inferred from homology"/>
<comment type="similarity">
    <text evidence="1">Belongs to the peptidase M14 family.</text>
</comment>
<evidence type="ECO:0000313" key="3">
    <source>
        <dbReference type="EMBL" id="VDM85255.1"/>
    </source>
</evidence>
<dbReference type="OrthoDB" id="3626597at2759"/>
<reference evidence="3 4" key="1">
    <citation type="submission" date="2018-11" db="EMBL/GenBank/DDBJ databases">
        <authorList>
            <consortium name="Pathogen Informatics"/>
        </authorList>
    </citation>
    <scope>NUCLEOTIDE SEQUENCE [LARGE SCALE GENOMIC DNA]</scope>
</reference>
<dbReference type="GO" id="GO:0006508">
    <property type="term" value="P:proteolysis"/>
    <property type="evidence" value="ECO:0007669"/>
    <property type="project" value="InterPro"/>
</dbReference>
<dbReference type="InterPro" id="IPR000834">
    <property type="entry name" value="Peptidase_M14"/>
</dbReference>
<evidence type="ECO:0000313" key="4">
    <source>
        <dbReference type="Proteomes" id="UP000270094"/>
    </source>
</evidence>
<dbReference type="GO" id="GO:0008270">
    <property type="term" value="F:zinc ion binding"/>
    <property type="evidence" value="ECO:0007669"/>
    <property type="project" value="InterPro"/>
</dbReference>
<evidence type="ECO:0000259" key="2">
    <source>
        <dbReference type="Pfam" id="PF00246"/>
    </source>
</evidence>
<dbReference type="Gene3D" id="3.40.630.10">
    <property type="entry name" value="Zn peptidases"/>
    <property type="match status" value="1"/>
</dbReference>
<name>A0A3P7LS89_STRVU</name>
<dbReference type="SUPFAM" id="SSF53187">
    <property type="entry name" value="Zn-dependent exopeptidases"/>
    <property type="match status" value="1"/>
</dbReference>
<accession>A0A3P7LS89</accession>
<feature type="domain" description="Peptidase M14" evidence="2">
    <location>
        <begin position="1"/>
        <end position="52"/>
    </location>
</feature>
<dbReference type="AlphaFoldDB" id="A0A3P7LS89"/>
<dbReference type="EMBL" id="UYYB01138058">
    <property type="protein sequence ID" value="VDM85255.1"/>
    <property type="molecule type" value="Genomic_DNA"/>
</dbReference>
<dbReference type="Pfam" id="PF00246">
    <property type="entry name" value="Peptidase_M14"/>
    <property type="match status" value="1"/>
</dbReference>
<dbReference type="GO" id="GO:0004181">
    <property type="term" value="F:metallocarboxypeptidase activity"/>
    <property type="evidence" value="ECO:0007669"/>
    <property type="project" value="InterPro"/>
</dbReference>
<sequence>MHTHGQLWILPYNHHKRTYPEDFKDLERLATKAAEKVYSYRETKYRVGTAADMLGSPCLEVDYRRAILIRELKILGNLFRDGNRWCNRLD</sequence>
<organism evidence="3 4">
    <name type="scientific">Strongylus vulgaris</name>
    <name type="common">Blood worm</name>
    <dbReference type="NCBI Taxonomy" id="40348"/>
    <lineage>
        <taxon>Eukaryota</taxon>
        <taxon>Metazoa</taxon>
        <taxon>Ecdysozoa</taxon>
        <taxon>Nematoda</taxon>
        <taxon>Chromadorea</taxon>
        <taxon>Rhabditida</taxon>
        <taxon>Rhabditina</taxon>
        <taxon>Rhabditomorpha</taxon>
        <taxon>Strongyloidea</taxon>
        <taxon>Strongylidae</taxon>
        <taxon>Strongylus</taxon>
    </lineage>
</organism>
<protein>
    <recommendedName>
        <fullName evidence="2">Peptidase M14 domain-containing protein</fullName>
    </recommendedName>
</protein>
<dbReference type="Proteomes" id="UP000270094">
    <property type="component" value="Unassembled WGS sequence"/>
</dbReference>
<keyword evidence="4" id="KW-1185">Reference proteome</keyword>
<evidence type="ECO:0000256" key="1">
    <source>
        <dbReference type="ARBA" id="ARBA00005988"/>
    </source>
</evidence>